<accession>X1DDX5</accession>
<sequence length="116" mass="12658">TIFKFESGRLLVHEERTCETNYLASGQMIRIGFVRHIERVLSIDTDYSKLGLITNLEEVLISGNKLQVPMRYGGVSGDAGFGLLSGLTSGFRWRGPLVSGALTSGVIKVHANVIGY</sequence>
<feature type="non-terminal residue" evidence="1">
    <location>
        <position position="1"/>
    </location>
</feature>
<organism evidence="1">
    <name type="scientific">marine sediment metagenome</name>
    <dbReference type="NCBI Taxonomy" id="412755"/>
    <lineage>
        <taxon>unclassified sequences</taxon>
        <taxon>metagenomes</taxon>
        <taxon>ecological metagenomes</taxon>
    </lineage>
</organism>
<dbReference type="EMBL" id="BARU01002885">
    <property type="protein sequence ID" value="GAH18971.1"/>
    <property type="molecule type" value="Genomic_DNA"/>
</dbReference>
<proteinExistence type="predicted"/>
<comment type="caution">
    <text evidence="1">The sequence shown here is derived from an EMBL/GenBank/DDBJ whole genome shotgun (WGS) entry which is preliminary data.</text>
</comment>
<evidence type="ECO:0000313" key="1">
    <source>
        <dbReference type="EMBL" id="GAH18971.1"/>
    </source>
</evidence>
<name>X1DDX5_9ZZZZ</name>
<protein>
    <submittedName>
        <fullName evidence="1">Uncharacterized protein</fullName>
    </submittedName>
</protein>
<reference evidence="1" key="1">
    <citation type="journal article" date="2014" name="Front. Microbiol.">
        <title>High frequency of phylogenetically diverse reductive dehalogenase-homologous genes in deep subseafloor sedimentary metagenomes.</title>
        <authorList>
            <person name="Kawai M."/>
            <person name="Futagami T."/>
            <person name="Toyoda A."/>
            <person name="Takaki Y."/>
            <person name="Nishi S."/>
            <person name="Hori S."/>
            <person name="Arai W."/>
            <person name="Tsubouchi T."/>
            <person name="Morono Y."/>
            <person name="Uchiyama I."/>
            <person name="Ito T."/>
            <person name="Fujiyama A."/>
            <person name="Inagaki F."/>
            <person name="Takami H."/>
        </authorList>
    </citation>
    <scope>NUCLEOTIDE SEQUENCE</scope>
    <source>
        <strain evidence="1">Expedition CK06-06</strain>
    </source>
</reference>
<dbReference type="AlphaFoldDB" id="X1DDX5"/>
<gene>
    <name evidence="1" type="ORF">S03H2_06544</name>
</gene>